<evidence type="ECO:0000256" key="2">
    <source>
        <dbReference type="ARBA" id="ARBA00022771"/>
    </source>
</evidence>
<evidence type="ECO:0000313" key="7">
    <source>
        <dbReference type="Proteomes" id="UP001521184"/>
    </source>
</evidence>
<keyword evidence="3" id="KW-0862">Zinc</keyword>
<proteinExistence type="predicted"/>
<dbReference type="PROSITE" id="PS50865">
    <property type="entry name" value="ZF_MYND_2"/>
    <property type="match status" value="1"/>
</dbReference>
<reference evidence="6 7" key="1">
    <citation type="journal article" date="2023" name="Plant Dis.">
        <title>First Report of Diplodia intermedia Causing Canker and Dieback Diseases on Apple Trees in Canada.</title>
        <authorList>
            <person name="Ellouze W."/>
            <person name="Ilyukhin E."/>
            <person name="Sulman M."/>
            <person name="Ali S."/>
        </authorList>
    </citation>
    <scope>NUCLEOTIDE SEQUENCE [LARGE SCALE GENOMIC DNA]</scope>
    <source>
        <strain evidence="6 7">M45-28</strain>
    </source>
</reference>
<keyword evidence="2 4" id="KW-0863">Zinc-finger</keyword>
<organism evidence="6 7">
    <name type="scientific">Diplodia intermedia</name>
    <dbReference type="NCBI Taxonomy" id="856260"/>
    <lineage>
        <taxon>Eukaryota</taxon>
        <taxon>Fungi</taxon>
        <taxon>Dikarya</taxon>
        <taxon>Ascomycota</taxon>
        <taxon>Pezizomycotina</taxon>
        <taxon>Dothideomycetes</taxon>
        <taxon>Dothideomycetes incertae sedis</taxon>
        <taxon>Botryosphaeriales</taxon>
        <taxon>Botryosphaeriaceae</taxon>
        <taxon>Diplodia</taxon>
    </lineage>
</organism>
<dbReference type="Proteomes" id="UP001521184">
    <property type="component" value="Unassembled WGS sequence"/>
</dbReference>
<evidence type="ECO:0000313" key="6">
    <source>
        <dbReference type="EMBL" id="KAL1640176.1"/>
    </source>
</evidence>
<feature type="domain" description="MYND-type" evidence="5">
    <location>
        <begin position="8"/>
        <end position="44"/>
    </location>
</feature>
<name>A0ABR3TKT0_9PEZI</name>
<dbReference type="InterPro" id="IPR002893">
    <property type="entry name" value="Znf_MYND"/>
</dbReference>
<keyword evidence="7" id="KW-1185">Reference proteome</keyword>
<dbReference type="Gene3D" id="6.10.140.2220">
    <property type="match status" value="1"/>
</dbReference>
<evidence type="ECO:0000256" key="4">
    <source>
        <dbReference type="PROSITE-ProRule" id="PRU00134"/>
    </source>
</evidence>
<dbReference type="Pfam" id="PF01753">
    <property type="entry name" value="zf-MYND"/>
    <property type="match status" value="1"/>
</dbReference>
<gene>
    <name evidence="6" type="ORF">SLS58_007127</name>
</gene>
<evidence type="ECO:0000256" key="3">
    <source>
        <dbReference type="ARBA" id="ARBA00022833"/>
    </source>
</evidence>
<protein>
    <recommendedName>
        <fullName evidence="5">MYND-type domain-containing protein</fullName>
    </recommendedName>
</protein>
<dbReference type="EMBL" id="JAKEKT020000053">
    <property type="protein sequence ID" value="KAL1640176.1"/>
    <property type="molecule type" value="Genomic_DNA"/>
</dbReference>
<dbReference type="SUPFAM" id="SSF144232">
    <property type="entry name" value="HIT/MYND zinc finger-like"/>
    <property type="match status" value="1"/>
</dbReference>
<evidence type="ECO:0000259" key="5">
    <source>
        <dbReference type="PROSITE" id="PS50865"/>
    </source>
</evidence>
<comment type="caution">
    <text evidence="6">The sequence shown here is derived from an EMBL/GenBank/DDBJ whole genome shotgun (WGS) entry which is preliminary data.</text>
</comment>
<dbReference type="PROSITE" id="PS01360">
    <property type="entry name" value="ZF_MYND_1"/>
    <property type="match status" value="1"/>
</dbReference>
<evidence type="ECO:0000256" key="1">
    <source>
        <dbReference type="ARBA" id="ARBA00022723"/>
    </source>
</evidence>
<accession>A0ABR3TKT0</accession>
<sequence>MATAEPLCSSCNSIATTKCQHCRCSRYCSKACQEADWATHKLLCKDYRDFHLSSRPTTEHFLAIFFPPDERKPRIHCPWRDDDDDDDDEGPWQAADSRPYIQGCLGQAQIQFNKALARPLPDTIRIDYRDSGRIDGSPPNLACDSLCARRGIVSGRCGPVLAYGMQGLGVDQNVSRDLDLSDFRHVVDFLLADEMTTGIECVRV</sequence>
<keyword evidence="1" id="KW-0479">Metal-binding</keyword>